<comment type="subcellular location">
    <subcellularLocation>
        <location evidence="1">Membrane</location>
        <topology evidence="1">Multi-pass membrane protein</topology>
    </subcellularLocation>
</comment>
<accession>A0ABR8PM99</accession>
<feature type="transmembrane region" description="Helical" evidence="5">
    <location>
        <begin position="70"/>
        <end position="88"/>
    </location>
</feature>
<dbReference type="RefSeq" id="WP_191691337.1">
    <property type="nucleotide sequence ID" value="NZ_JACSQY010000011.1"/>
</dbReference>
<dbReference type="Proteomes" id="UP000659496">
    <property type="component" value="Unassembled WGS sequence"/>
</dbReference>
<feature type="transmembrane region" description="Helical" evidence="5">
    <location>
        <begin position="258"/>
        <end position="275"/>
    </location>
</feature>
<evidence type="ECO:0000256" key="1">
    <source>
        <dbReference type="ARBA" id="ARBA00004141"/>
    </source>
</evidence>
<evidence type="ECO:0000313" key="7">
    <source>
        <dbReference type="EMBL" id="MBD7909286.1"/>
    </source>
</evidence>
<reference evidence="7 8" key="1">
    <citation type="submission" date="2020-08" db="EMBL/GenBank/DDBJ databases">
        <title>A Genomic Blueprint of the Chicken Gut Microbiome.</title>
        <authorList>
            <person name="Gilroy R."/>
            <person name="Ravi A."/>
            <person name="Getino M."/>
            <person name="Pursley I."/>
            <person name="Horton D.L."/>
            <person name="Alikhan N.-F."/>
            <person name="Baker D."/>
            <person name="Gharbi K."/>
            <person name="Hall N."/>
            <person name="Watson M."/>
            <person name="Adriaenssens E.M."/>
            <person name="Foster-Nyarko E."/>
            <person name="Jarju S."/>
            <person name="Secka A."/>
            <person name="Antonio M."/>
            <person name="Oren A."/>
            <person name="Chaudhuri R."/>
            <person name="La Ragione R.M."/>
            <person name="Hildebrand F."/>
            <person name="Pallen M.J."/>
        </authorList>
    </citation>
    <scope>NUCLEOTIDE SEQUENCE [LARGE SCALE GENOMIC DNA]</scope>
    <source>
        <strain evidence="7 8">Sa3CUA8</strain>
    </source>
</reference>
<comment type="caution">
    <text evidence="7">The sequence shown here is derived from an EMBL/GenBank/DDBJ whole genome shotgun (WGS) entry which is preliminary data.</text>
</comment>
<feature type="transmembrane region" description="Helical" evidence="5">
    <location>
        <begin position="38"/>
        <end position="58"/>
    </location>
</feature>
<feature type="transmembrane region" description="Helical" evidence="5">
    <location>
        <begin position="100"/>
        <end position="120"/>
    </location>
</feature>
<feature type="transmembrane region" description="Helical" evidence="5">
    <location>
        <begin position="462"/>
        <end position="480"/>
    </location>
</feature>
<feature type="transmembrane region" description="Helical" evidence="5">
    <location>
        <begin position="202"/>
        <end position="226"/>
    </location>
</feature>
<evidence type="ECO:0000259" key="6">
    <source>
        <dbReference type="Pfam" id="PF04932"/>
    </source>
</evidence>
<gene>
    <name evidence="7" type="ORF">H9659_13195</name>
</gene>
<evidence type="ECO:0000256" key="5">
    <source>
        <dbReference type="SAM" id="Phobius"/>
    </source>
</evidence>
<keyword evidence="4 5" id="KW-0472">Membrane</keyword>
<evidence type="ECO:0000313" key="8">
    <source>
        <dbReference type="Proteomes" id="UP000659496"/>
    </source>
</evidence>
<evidence type="ECO:0000256" key="2">
    <source>
        <dbReference type="ARBA" id="ARBA00022692"/>
    </source>
</evidence>
<sequence>MNLISKKMEFVFPIAGAVLLALALLMPNAILAYAITLILALAAFFLPKQGILFLLIYYPLRSFLITVNPALKLLGDVIIVFVFLRIMWNSRNNWTSIFKFAVYEWAFLGFLFVGALSALINDIGMNAIIFQIRAFVITFLLLYVVKRLDITKKDMLNFMYMTVAVVILVLIQGLVEKVSVRSQWMPELWVNRQLSPNNSSRIYGLLNNPNVLAVYLTITALLTYYLRRLTKSSAVRVFLTIILVVMAGVWILTYSRGTWIAFAISLAVYFVFTFNWKLVLKIAAVIAIGFVLVALPATYSAQWVKSNTKVGEIERTGPAEDEGGFAVEKTRIKETFNANTFEKSLTTGRLYVVSKGFEVFKDYPLIGSGFATFGDSAAKSFGSPVYKDYDIGVDIYSDNQYIQIIAQTGIAGVLLFAVFLLGILVLFWKNRHNNPLAIPLLAAMIGIYWCGFIYNIWEDKTFTMYFYIILAGFLACLEPNEKQKI</sequence>
<dbReference type="PANTHER" id="PTHR37422">
    <property type="entry name" value="TEICHURONIC ACID BIOSYNTHESIS PROTEIN TUAE"/>
    <property type="match status" value="1"/>
</dbReference>
<keyword evidence="2 5" id="KW-0812">Transmembrane</keyword>
<feature type="domain" description="O-antigen ligase-related" evidence="6">
    <location>
        <begin position="242"/>
        <end position="417"/>
    </location>
</feature>
<dbReference type="InterPro" id="IPR051533">
    <property type="entry name" value="WaaL-like"/>
</dbReference>
<keyword evidence="7" id="KW-0436">Ligase</keyword>
<feature type="transmembrane region" description="Helical" evidence="5">
    <location>
        <begin position="282"/>
        <end position="301"/>
    </location>
</feature>
<feature type="transmembrane region" description="Helical" evidence="5">
    <location>
        <begin position="435"/>
        <end position="456"/>
    </location>
</feature>
<feature type="transmembrane region" description="Helical" evidence="5">
    <location>
        <begin position="12"/>
        <end position="31"/>
    </location>
</feature>
<dbReference type="PANTHER" id="PTHR37422:SF13">
    <property type="entry name" value="LIPOPOLYSACCHARIDE BIOSYNTHESIS PROTEIN PA4999-RELATED"/>
    <property type="match status" value="1"/>
</dbReference>
<dbReference type="InterPro" id="IPR007016">
    <property type="entry name" value="O-antigen_ligase-rel_domated"/>
</dbReference>
<dbReference type="Pfam" id="PF04932">
    <property type="entry name" value="Wzy_C"/>
    <property type="match status" value="1"/>
</dbReference>
<feature type="transmembrane region" description="Helical" evidence="5">
    <location>
        <begin position="404"/>
        <end position="428"/>
    </location>
</feature>
<keyword evidence="8" id="KW-1185">Reference proteome</keyword>
<protein>
    <submittedName>
        <fullName evidence="7">O-antigen ligase family protein</fullName>
    </submittedName>
</protein>
<dbReference type="EMBL" id="JACSQY010000011">
    <property type="protein sequence ID" value="MBD7909286.1"/>
    <property type="molecule type" value="Genomic_DNA"/>
</dbReference>
<feature type="transmembrane region" description="Helical" evidence="5">
    <location>
        <begin position="233"/>
        <end position="252"/>
    </location>
</feature>
<evidence type="ECO:0000256" key="4">
    <source>
        <dbReference type="ARBA" id="ARBA00023136"/>
    </source>
</evidence>
<dbReference type="GO" id="GO:0016874">
    <property type="term" value="F:ligase activity"/>
    <property type="evidence" value="ECO:0007669"/>
    <property type="project" value="UniProtKB-KW"/>
</dbReference>
<evidence type="ECO:0000256" key="3">
    <source>
        <dbReference type="ARBA" id="ARBA00022989"/>
    </source>
</evidence>
<organism evidence="7 8">
    <name type="scientific">Sporosarcina gallistercoris</name>
    <dbReference type="NCBI Taxonomy" id="2762245"/>
    <lineage>
        <taxon>Bacteria</taxon>
        <taxon>Bacillati</taxon>
        <taxon>Bacillota</taxon>
        <taxon>Bacilli</taxon>
        <taxon>Bacillales</taxon>
        <taxon>Caryophanaceae</taxon>
        <taxon>Sporosarcina</taxon>
    </lineage>
</organism>
<keyword evidence="3 5" id="KW-1133">Transmembrane helix</keyword>
<feature type="transmembrane region" description="Helical" evidence="5">
    <location>
        <begin position="157"/>
        <end position="175"/>
    </location>
</feature>
<proteinExistence type="predicted"/>
<name>A0ABR8PM99_9BACL</name>
<feature type="transmembrane region" description="Helical" evidence="5">
    <location>
        <begin position="126"/>
        <end position="145"/>
    </location>
</feature>